<evidence type="ECO:0000313" key="2">
    <source>
        <dbReference type="EMBL" id="SPN96494.1"/>
    </source>
</evidence>
<dbReference type="AlphaFoldDB" id="A0AAE8MPV7"/>
<keyword evidence="3" id="KW-1185">Reference proteome</keyword>
<name>A0AAE8MPV7_9PEZI</name>
<feature type="chain" id="PRO_5041954311" evidence="1">
    <location>
        <begin position="19"/>
        <end position="373"/>
    </location>
</feature>
<keyword evidence="1" id="KW-0732">Signal</keyword>
<accession>A0AAE8MPV7</accession>
<proteinExistence type="predicted"/>
<dbReference type="Proteomes" id="UP001187682">
    <property type="component" value="Unassembled WGS sequence"/>
</dbReference>
<feature type="signal peptide" evidence="1">
    <location>
        <begin position="1"/>
        <end position="18"/>
    </location>
</feature>
<gene>
    <name evidence="2" type="ORF">DNG_00022</name>
</gene>
<comment type="caution">
    <text evidence="2">The sequence shown here is derived from an EMBL/GenBank/DDBJ whole genome shotgun (WGS) entry which is preliminary data.</text>
</comment>
<protein>
    <submittedName>
        <fullName evidence="2">Uncharacterized protein</fullName>
    </submittedName>
</protein>
<dbReference type="EMBL" id="ONZQ02000001">
    <property type="protein sequence ID" value="SPN96494.1"/>
    <property type="molecule type" value="Genomic_DNA"/>
</dbReference>
<organism evidence="2 3">
    <name type="scientific">Cephalotrichum gorgonifer</name>
    <dbReference type="NCBI Taxonomy" id="2041049"/>
    <lineage>
        <taxon>Eukaryota</taxon>
        <taxon>Fungi</taxon>
        <taxon>Dikarya</taxon>
        <taxon>Ascomycota</taxon>
        <taxon>Pezizomycotina</taxon>
        <taxon>Sordariomycetes</taxon>
        <taxon>Hypocreomycetidae</taxon>
        <taxon>Microascales</taxon>
        <taxon>Microascaceae</taxon>
        <taxon>Cephalotrichum</taxon>
    </lineage>
</organism>
<evidence type="ECO:0000313" key="3">
    <source>
        <dbReference type="Proteomes" id="UP001187682"/>
    </source>
</evidence>
<reference evidence="2" key="1">
    <citation type="submission" date="2018-03" db="EMBL/GenBank/DDBJ databases">
        <authorList>
            <person name="Guldener U."/>
        </authorList>
    </citation>
    <scope>NUCLEOTIDE SEQUENCE</scope>
</reference>
<evidence type="ECO:0000256" key="1">
    <source>
        <dbReference type="SAM" id="SignalP"/>
    </source>
</evidence>
<sequence>MKLLTSILTLCYTASVLAQDPSATCTSAKLLKGSDFQLLQKPNNANVASLRSIFAAKNSIVTVADVFNDGNHKMVANSAGTSWRWESVDGFDDVNTQKWYPQGISSTADALDVGTYQGKDGWVVSWHDADDTSARLTFVDKNTLKYRHVLLVYPHAKDDFRAVPIHAGGIVWYGNTLWVVDTSNGIRVFDLDNIWKVDIGDAVGKSGSGYTAQGYRYVIPQVTWYQWTPSFNFRFSYISLDRTTSPDSILVGEYQPDSSVNPTRHVRWDLDYTTRRLKTNANSIASASWAYCVGIDRMQGAVSADGKIYISRSNGASKNGDFFTWTPGGPATITESVTAGPEDMTYDKRSKEVFTVTEHPGNRWIIGTKISSL</sequence>